<gene>
    <name evidence="1" type="ORF">C2G38_2216423</name>
</gene>
<dbReference type="SUPFAM" id="SSF52047">
    <property type="entry name" value="RNI-like"/>
    <property type="match status" value="1"/>
</dbReference>
<reference evidence="1 2" key="1">
    <citation type="submission" date="2018-06" db="EMBL/GenBank/DDBJ databases">
        <title>Comparative genomics reveals the genomic features of Rhizophagus irregularis, R. cerebriforme, R. diaphanum and Gigaspora rosea, and their symbiotic lifestyle signature.</title>
        <authorList>
            <person name="Morin E."/>
            <person name="San Clemente H."/>
            <person name="Chen E.C.H."/>
            <person name="De La Providencia I."/>
            <person name="Hainaut M."/>
            <person name="Kuo A."/>
            <person name="Kohler A."/>
            <person name="Murat C."/>
            <person name="Tang N."/>
            <person name="Roy S."/>
            <person name="Loubradou J."/>
            <person name="Henrissat B."/>
            <person name="Grigoriev I.V."/>
            <person name="Corradi N."/>
            <person name="Roux C."/>
            <person name="Martin F.M."/>
        </authorList>
    </citation>
    <scope>NUCLEOTIDE SEQUENCE [LARGE SCALE GENOMIC DNA]</scope>
    <source>
        <strain evidence="1 2">DAOM 194757</strain>
    </source>
</reference>
<evidence type="ECO:0000313" key="2">
    <source>
        <dbReference type="Proteomes" id="UP000266673"/>
    </source>
</evidence>
<name>A0A397UC54_9GLOM</name>
<protein>
    <submittedName>
        <fullName evidence="1">Uncharacterized protein</fullName>
    </submittedName>
</protein>
<keyword evidence="2" id="KW-1185">Reference proteome</keyword>
<evidence type="ECO:0000313" key="1">
    <source>
        <dbReference type="EMBL" id="RIB06698.1"/>
    </source>
</evidence>
<dbReference type="EMBL" id="QKWP01001774">
    <property type="protein sequence ID" value="RIB06698.1"/>
    <property type="molecule type" value="Genomic_DNA"/>
</dbReference>
<dbReference type="OrthoDB" id="660555at2759"/>
<comment type="caution">
    <text evidence="1">The sequence shown here is derived from an EMBL/GenBank/DDBJ whole genome shotgun (WGS) entry which is preliminary data.</text>
</comment>
<accession>A0A397UC54</accession>
<sequence length="210" mass="24221">MSIPILWQDPFSFEQRKPLFISKYFSLLGKDEKSILKGFGINTEFSKTLSNYARFLKVLDLSHLKNLTSSLMIFGTENATNLLRILEKNATKISALKLDKFHSAYKPHIILALESQKNSLQEVILEYCNCSAEFEILKNSKNLEILHIRYYSNPELLNILNRKINTLEIVGVYIDASYIIQILENSDDNIKNEMETYVAVVPYESIVVNF</sequence>
<dbReference type="Proteomes" id="UP000266673">
    <property type="component" value="Unassembled WGS sequence"/>
</dbReference>
<organism evidence="1 2">
    <name type="scientific">Gigaspora rosea</name>
    <dbReference type="NCBI Taxonomy" id="44941"/>
    <lineage>
        <taxon>Eukaryota</taxon>
        <taxon>Fungi</taxon>
        <taxon>Fungi incertae sedis</taxon>
        <taxon>Mucoromycota</taxon>
        <taxon>Glomeromycotina</taxon>
        <taxon>Glomeromycetes</taxon>
        <taxon>Diversisporales</taxon>
        <taxon>Gigasporaceae</taxon>
        <taxon>Gigaspora</taxon>
    </lineage>
</organism>
<dbReference type="AlphaFoldDB" id="A0A397UC54"/>
<proteinExistence type="predicted"/>